<dbReference type="PANTHER" id="PTHR43031">
    <property type="entry name" value="FAD-DEPENDENT OXIDOREDUCTASE"/>
    <property type="match status" value="1"/>
</dbReference>
<dbReference type="KEGG" id="sno:Snov_1595"/>
<keyword evidence="3" id="KW-1185">Reference proteome</keyword>
<organism evidence="2 3">
    <name type="scientific">Ancylobacter novellus (strain ATCC 8093 / DSM 506 / JCM 20403 / CCM 1077 / IAM 12100 / NBRC 12443 / NCIMB 10456)</name>
    <name type="common">Starkeya novella</name>
    <dbReference type="NCBI Taxonomy" id="639283"/>
    <lineage>
        <taxon>Bacteria</taxon>
        <taxon>Pseudomonadati</taxon>
        <taxon>Pseudomonadota</taxon>
        <taxon>Alphaproteobacteria</taxon>
        <taxon>Hyphomicrobiales</taxon>
        <taxon>Xanthobacteraceae</taxon>
        <taxon>Ancylobacter</taxon>
    </lineage>
</organism>
<feature type="domain" description="Rhodanese" evidence="1">
    <location>
        <begin position="277"/>
        <end position="364"/>
    </location>
</feature>
<dbReference type="RefSeq" id="WP_013166405.1">
    <property type="nucleotide sequence ID" value="NC_014217.1"/>
</dbReference>
<dbReference type="EMBL" id="CP002026">
    <property type="protein sequence ID" value="ADH88901.1"/>
    <property type="molecule type" value="Genomic_DNA"/>
</dbReference>
<dbReference type="InterPro" id="IPR036873">
    <property type="entry name" value="Rhodanese-like_dom_sf"/>
</dbReference>
<dbReference type="PROSITE" id="PS50206">
    <property type="entry name" value="RHODANESE_3"/>
    <property type="match status" value="3"/>
</dbReference>
<feature type="domain" description="Rhodanese" evidence="1">
    <location>
        <begin position="17"/>
        <end position="107"/>
    </location>
</feature>
<dbReference type="AlphaFoldDB" id="D7A9X5"/>
<dbReference type="Gene3D" id="3.40.250.10">
    <property type="entry name" value="Rhodanese-like domain"/>
    <property type="match status" value="3"/>
</dbReference>
<dbReference type="InterPro" id="IPR001763">
    <property type="entry name" value="Rhodanese-like_dom"/>
</dbReference>
<dbReference type="STRING" id="639283.Snov_1595"/>
<dbReference type="InterPro" id="IPR050229">
    <property type="entry name" value="GlpE_sulfurtransferase"/>
</dbReference>
<feature type="domain" description="Rhodanese" evidence="1">
    <location>
        <begin position="140"/>
        <end position="231"/>
    </location>
</feature>
<sequence>MTFARVTAETAKSRLHAGDEVAFLDVREAAAFGDGHPLFAIPCPYSRLELSAISLVPRPDCPVLLIDDGDGVAEKAARRLAACGYTDVAVVEGGMPAWTAAGFGVFAGVNVPSKTLGELLEHEHHPEMIDAATLALWQREGRPHAFFDARPPGEFAKMRIAGARCVPNGELAHRLAAAVPDEETPIVVTCAGRTRGIVGTLGLRALGVRNPLYALENGTQGWALSGLPLDRGAQADPMPTLDEEATAISRQRADRLIAAARLSRATVAQAQSWLAEGNRTTFLFDLRSAAERSALPVPGAVPALTGQLVQATDQYVGVRHARLILMDDTGLRAGLAGLFLRALGFEVHVLALGDDSGAGVPVVPPLSLTPPASPPEIGPRAAWAATLQGVPLFDLRSSSEWEERRLSCARRAMRTDLPDVVPTSVSRVLLQGEAGVVAAASVDLAETGIAAQWLSADFDACAAAGWPVETARRPLDRHLARDRVWFVHDRHDGNAEASRRYLAWEMGLIAQLDAEERSAFGTVPIDELVEAPLSAS</sequence>
<dbReference type="HOGENOM" id="CLU_024972_1_0_5"/>
<dbReference type="Pfam" id="PF00581">
    <property type="entry name" value="Rhodanese"/>
    <property type="match status" value="2"/>
</dbReference>
<dbReference type="OrthoDB" id="9789585at2"/>
<accession>D7A9X5</accession>
<evidence type="ECO:0000313" key="3">
    <source>
        <dbReference type="Proteomes" id="UP000006633"/>
    </source>
</evidence>
<dbReference type="eggNOG" id="COG2897">
    <property type="taxonomic scope" value="Bacteria"/>
</dbReference>
<reference evidence="2 3" key="1">
    <citation type="journal article" date="2012" name="Stand. Genomic Sci.">
        <title>Complete genome sequence of the facultatively chemolithoautotrophic and methylotrophic alpha Proteobacterium Starkeya novella type strain (ATCC 8093(T)).</title>
        <authorList>
            <person name="Kappler U."/>
            <person name="Davenport K."/>
            <person name="Beatson S."/>
            <person name="Lucas S."/>
            <person name="Lapidus A."/>
            <person name="Copeland A."/>
            <person name="Berry K.W."/>
            <person name="Glavina Del Rio T."/>
            <person name="Hammon N."/>
            <person name="Dalin E."/>
            <person name="Tice H."/>
            <person name="Pitluck S."/>
            <person name="Richardson P."/>
            <person name="Bruce D."/>
            <person name="Goodwin L.A."/>
            <person name="Han C."/>
            <person name="Tapia R."/>
            <person name="Detter J.C."/>
            <person name="Chang Y.J."/>
            <person name="Jeffries C.D."/>
            <person name="Land M."/>
            <person name="Hauser L."/>
            <person name="Kyrpides N.C."/>
            <person name="Goker M."/>
            <person name="Ivanova N."/>
            <person name="Klenk H.P."/>
            <person name="Woyke T."/>
        </authorList>
    </citation>
    <scope>NUCLEOTIDE SEQUENCE [LARGE SCALE GENOMIC DNA]</scope>
    <source>
        <strain evidence="3">ATCC 8093 / DSM 506 / JCM 20403 / CCM 1077 / IAM 12100 / NBRC 12443 / NCIMB 10456</strain>
    </source>
</reference>
<dbReference type="eggNOG" id="COG0607">
    <property type="taxonomic scope" value="Bacteria"/>
</dbReference>
<evidence type="ECO:0000313" key="2">
    <source>
        <dbReference type="EMBL" id="ADH88901.1"/>
    </source>
</evidence>
<dbReference type="SUPFAM" id="SSF52821">
    <property type="entry name" value="Rhodanese/Cell cycle control phosphatase"/>
    <property type="match status" value="4"/>
</dbReference>
<name>D7A9X5_ANCN5</name>
<proteinExistence type="predicted"/>
<protein>
    <submittedName>
        <fullName evidence="2">Rhodanese domain protein</fullName>
    </submittedName>
</protein>
<dbReference type="SMART" id="SM00450">
    <property type="entry name" value="RHOD"/>
    <property type="match status" value="3"/>
</dbReference>
<dbReference type="PANTHER" id="PTHR43031:SF1">
    <property type="entry name" value="PYRIDINE NUCLEOTIDE-DISULPHIDE OXIDOREDUCTASE"/>
    <property type="match status" value="1"/>
</dbReference>
<evidence type="ECO:0000259" key="1">
    <source>
        <dbReference type="PROSITE" id="PS50206"/>
    </source>
</evidence>
<gene>
    <name evidence="2" type="ordered locus">Snov_1595</name>
</gene>
<dbReference type="Proteomes" id="UP000006633">
    <property type="component" value="Chromosome"/>
</dbReference>